<comment type="catalytic activity">
    <reaction evidence="1">
        <text>ATP + protein L-histidine = ADP + protein N-phospho-L-histidine.</text>
        <dbReference type="EC" id="2.7.13.3"/>
    </reaction>
</comment>
<dbReference type="SMART" id="SM00448">
    <property type="entry name" value="REC"/>
    <property type="match status" value="1"/>
</dbReference>
<evidence type="ECO:0000313" key="12">
    <source>
        <dbReference type="EMBL" id="QGZ63197.1"/>
    </source>
</evidence>
<keyword evidence="5" id="KW-0808">Transferase</keyword>
<dbReference type="InterPro" id="IPR011006">
    <property type="entry name" value="CheY-like_superfamily"/>
</dbReference>
<dbReference type="CDD" id="cd17580">
    <property type="entry name" value="REC_2_DhkD-like"/>
    <property type="match status" value="1"/>
</dbReference>
<dbReference type="Gene3D" id="3.30.565.10">
    <property type="entry name" value="Histidine kinase-like ATPase, C-terminal domain"/>
    <property type="match status" value="1"/>
</dbReference>
<dbReference type="PROSITE" id="PS50113">
    <property type="entry name" value="PAC"/>
    <property type="match status" value="1"/>
</dbReference>
<dbReference type="InterPro" id="IPR000014">
    <property type="entry name" value="PAS"/>
</dbReference>
<accession>A0A7Z2GJZ5</accession>
<comment type="subcellular location">
    <subcellularLocation>
        <location evidence="2">Cell inner membrane</location>
        <topology evidence="2">Multi-pass membrane protein</topology>
    </subcellularLocation>
</comment>
<proteinExistence type="predicted"/>
<dbReference type="EC" id="2.7.13.3" evidence="3"/>
<dbReference type="Gene3D" id="1.10.287.130">
    <property type="match status" value="1"/>
</dbReference>
<dbReference type="InterPro" id="IPR004358">
    <property type="entry name" value="Sig_transdc_His_kin-like_C"/>
</dbReference>
<dbReference type="Pfam" id="PF02518">
    <property type="entry name" value="HATPase_c"/>
    <property type="match status" value="1"/>
</dbReference>
<dbReference type="CDD" id="cd00082">
    <property type="entry name" value="HisKA"/>
    <property type="match status" value="1"/>
</dbReference>
<keyword evidence="4 7" id="KW-0597">Phosphoprotein</keyword>
<keyword evidence="13" id="KW-1185">Reference proteome</keyword>
<dbReference type="SMART" id="SM00388">
    <property type="entry name" value="HisKA"/>
    <property type="match status" value="1"/>
</dbReference>
<dbReference type="CDD" id="cd00130">
    <property type="entry name" value="PAS"/>
    <property type="match status" value="1"/>
</dbReference>
<feature type="modified residue" description="4-aspartylphosphate" evidence="7">
    <location>
        <position position="591"/>
    </location>
</feature>
<dbReference type="SMART" id="SM00086">
    <property type="entry name" value="PAC"/>
    <property type="match status" value="1"/>
</dbReference>
<dbReference type="Pfam" id="PF08447">
    <property type="entry name" value="PAS_3"/>
    <property type="match status" value="1"/>
</dbReference>
<dbReference type="InterPro" id="IPR001789">
    <property type="entry name" value="Sig_transdc_resp-reg_receiver"/>
</dbReference>
<feature type="domain" description="Response regulatory" evidence="10">
    <location>
        <begin position="542"/>
        <end position="656"/>
    </location>
</feature>
<evidence type="ECO:0000313" key="13">
    <source>
        <dbReference type="Proteomes" id="UP000433577"/>
    </source>
</evidence>
<dbReference type="EMBL" id="CP046914">
    <property type="protein sequence ID" value="QGZ63197.1"/>
    <property type="molecule type" value="Genomic_DNA"/>
</dbReference>
<dbReference type="SUPFAM" id="SSF55785">
    <property type="entry name" value="PYP-like sensor domain (PAS domain)"/>
    <property type="match status" value="1"/>
</dbReference>
<evidence type="ECO:0000256" key="6">
    <source>
        <dbReference type="ARBA" id="ARBA00022777"/>
    </source>
</evidence>
<dbReference type="FunFam" id="3.30.565.10:FF:000006">
    <property type="entry name" value="Sensor histidine kinase WalK"/>
    <property type="match status" value="1"/>
</dbReference>
<dbReference type="KEGG" id="pacs:FAZ98_15435"/>
<dbReference type="GO" id="GO:0005886">
    <property type="term" value="C:plasma membrane"/>
    <property type="evidence" value="ECO:0007669"/>
    <property type="project" value="UniProtKB-SubCell"/>
</dbReference>
<dbReference type="InterPro" id="IPR005467">
    <property type="entry name" value="His_kinase_dom"/>
</dbReference>
<reference evidence="12 13" key="1">
    <citation type="submission" date="2019-12" db="EMBL/GenBank/DDBJ databases">
        <title>Paraburkholderia acidiphila 7Q-K02 sp. nov and Paraburkholderia acidisoli DHF22 sp. nov., two strains isolated from forest soil.</title>
        <authorList>
            <person name="Gao Z."/>
            <person name="Qiu L."/>
        </authorList>
    </citation>
    <scope>NUCLEOTIDE SEQUENCE [LARGE SCALE GENOMIC DNA]</scope>
    <source>
        <strain evidence="12 13">DHF22</strain>
    </source>
</reference>
<gene>
    <name evidence="12" type="ORF">FAZ98_15435</name>
</gene>
<evidence type="ECO:0000256" key="1">
    <source>
        <dbReference type="ARBA" id="ARBA00000085"/>
    </source>
</evidence>
<protein>
    <recommendedName>
        <fullName evidence="3">histidine kinase</fullName>
        <ecNumber evidence="3">2.7.13.3</ecNumber>
    </recommendedName>
</protein>
<dbReference type="InterPro" id="IPR036890">
    <property type="entry name" value="HATPase_C_sf"/>
</dbReference>
<evidence type="ECO:0000259" key="10">
    <source>
        <dbReference type="PROSITE" id="PS50110"/>
    </source>
</evidence>
<dbReference type="InterPro" id="IPR035965">
    <property type="entry name" value="PAS-like_dom_sf"/>
</dbReference>
<evidence type="ECO:0000259" key="11">
    <source>
        <dbReference type="PROSITE" id="PS50113"/>
    </source>
</evidence>
<keyword evidence="6" id="KW-0418">Kinase</keyword>
<dbReference type="GO" id="GO:0000155">
    <property type="term" value="F:phosphorelay sensor kinase activity"/>
    <property type="evidence" value="ECO:0007669"/>
    <property type="project" value="InterPro"/>
</dbReference>
<dbReference type="Pfam" id="PF00072">
    <property type="entry name" value="Response_reg"/>
    <property type="match status" value="1"/>
</dbReference>
<dbReference type="InterPro" id="IPR036097">
    <property type="entry name" value="HisK_dim/P_sf"/>
</dbReference>
<evidence type="ECO:0000259" key="9">
    <source>
        <dbReference type="PROSITE" id="PS50109"/>
    </source>
</evidence>
<dbReference type="PROSITE" id="PS50110">
    <property type="entry name" value="RESPONSE_REGULATORY"/>
    <property type="match status" value="1"/>
</dbReference>
<dbReference type="PRINTS" id="PR00344">
    <property type="entry name" value="BCTRLSENSOR"/>
</dbReference>
<dbReference type="CDD" id="cd16922">
    <property type="entry name" value="HATPase_EvgS-ArcB-TorS-like"/>
    <property type="match status" value="1"/>
</dbReference>
<feature type="domain" description="PAC" evidence="11">
    <location>
        <begin position="222"/>
        <end position="274"/>
    </location>
</feature>
<dbReference type="OrthoDB" id="219325at2"/>
<dbReference type="Pfam" id="PF00512">
    <property type="entry name" value="HisKA"/>
    <property type="match status" value="1"/>
</dbReference>
<dbReference type="SMART" id="SM00387">
    <property type="entry name" value="HATPase_c"/>
    <property type="match status" value="1"/>
</dbReference>
<feature type="domain" description="Histidine kinase" evidence="9">
    <location>
        <begin position="299"/>
        <end position="516"/>
    </location>
</feature>
<dbReference type="InterPro" id="IPR013655">
    <property type="entry name" value="PAS_fold_3"/>
</dbReference>
<name>A0A7Z2GJZ5_9BURK</name>
<dbReference type="SUPFAM" id="SSF55874">
    <property type="entry name" value="ATPase domain of HSP90 chaperone/DNA topoisomerase II/histidine kinase"/>
    <property type="match status" value="1"/>
</dbReference>
<dbReference type="SUPFAM" id="SSF47384">
    <property type="entry name" value="Homodimeric domain of signal transducing histidine kinase"/>
    <property type="match status" value="1"/>
</dbReference>
<sequence>MHKLLPLKLDDGHCSPGPSLIFNLGLRVVSVTGTTNRALVGMHMTELGDALGQPDWLPAGLVLQNAAQSALLSGTAQILQASAASRTIVIYPLWCEGERLIVLQVSPGAEASASSADDSGSRGQASGGRPFGRSRVPGTAGNRLLLETASRFSMAIEAADIGTFYAPLPAGRIFWNAQCAAHFWTLPGTDIDFAYFYSRIHPDDREATRAAVEAAILEGRPYDIEYRAMSPEGEIRWIRAKGAVRYSSDGAPDRFDGITIDISRQKQAEDDRDRLLQNERLGRLEAESEAHMKDTFIATASHELRTPLNAILNWTELLERKPTDAAFVRQCVDVVKRNVKGQIRLVDDLLDASRIAAGKLGIDRQRVDLAAVLEADSGSFQQLAQRKHITLAYALEPEAIVSGDETRLRQIFDNIISNALRHTPMQGKIDVRLARSGSAYVVSVADTGDGIAPEMREAIFTSFMQADGSLTRKHGGLGLGLAIAKKLVALHGGTIEAQSEGPGLGATFTVTLPTAAVAEDTVPDTSVSPSIDAMPVAAGECHVLIVEDDRDSLEGLRILLEDAGATVTAATSAREGRAAASQRRFDAIFSDISMPDVDGYDFIRNVRADGVTSPAFALTALARDQDVQRALAAGFDEHLSKPVERSAIVRALLRARER</sequence>
<dbReference type="InterPro" id="IPR000700">
    <property type="entry name" value="PAS-assoc_C"/>
</dbReference>
<dbReference type="RefSeq" id="WP_158952190.1">
    <property type="nucleotide sequence ID" value="NZ_CP046914.1"/>
</dbReference>
<dbReference type="InterPro" id="IPR003594">
    <property type="entry name" value="HATPase_dom"/>
</dbReference>
<evidence type="ECO:0000256" key="3">
    <source>
        <dbReference type="ARBA" id="ARBA00012438"/>
    </source>
</evidence>
<evidence type="ECO:0000256" key="5">
    <source>
        <dbReference type="ARBA" id="ARBA00022679"/>
    </source>
</evidence>
<dbReference type="Gene3D" id="3.30.450.20">
    <property type="entry name" value="PAS domain"/>
    <property type="match status" value="1"/>
</dbReference>
<dbReference type="PANTHER" id="PTHR43547">
    <property type="entry name" value="TWO-COMPONENT HISTIDINE KINASE"/>
    <property type="match status" value="1"/>
</dbReference>
<dbReference type="PROSITE" id="PS50109">
    <property type="entry name" value="HIS_KIN"/>
    <property type="match status" value="1"/>
</dbReference>
<evidence type="ECO:0000256" key="8">
    <source>
        <dbReference type="SAM" id="MobiDB-lite"/>
    </source>
</evidence>
<feature type="compositionally biased region" description="Low complexity" evidence="8">
    <location>
        <begin position="112"/>
        <end position="124"/>
    </location>
</feature>
<evidence type="ECO:0000256" key="4">
    <source>
        <dbReference type="ARBA" id="ARBA00022553"/>
    </source>
</evidence>
<dbReference type="InterPro" id="IPR001610">
    <property type="entry name" value="PAC"/>
</dbReference>
<dbReference type="SUPFAM" id="SSF52172">
    <property type="entry name" value="CheY-like"/>
    <property type="match status" value="1"/>
</dbReference>
<dbReference type="AlphaFoldDB" id="A0A7Z2GJZ5"/>
<organism evidence="12 13">
    <name type="scientific">Paraburkholderia acidisoli</name>
    <dbReference type="NCBI Taxonomy" id="2571748"/>
    <lineage>
        <taxon>Bacteria</taxon>
        <taxon>Pseudomonadati</taxon>
        <taxon>Pseudomonadota</taxon>
        <taxon>Betaproteobacteria</taxon>
        <taxon>Burkholderiales</taxon>
        <taxon>Burkholderiaceae</taxon>
        <taxon>Paraburkholderia</taxon>
    </lineage>
</organism>
<dbReference type="Proteomes" id="UP000433577">
    <property type="component" value="Chromosome 2"/>
</dbReference>
<dbReference type="InterPro" id="IPR003661">
    <property type="entry name" value="HisK_dim/P_dom"/>
</dbReference>
<evidence type="ECO:0000256" key="2">
    <source>
        <dbReference type="ARBA" id="ARBA00004429"/>
    </source>
</evidence>
<feature type="region of interest" description="Disordered" evidence="8">
    <location>
        <begin position="112"/>
        <end position="136"/>
    </location>
</feature>
<dbReference type="PANTHER" id="PTHR43547:SF2">
    <property type="entry name" value="HYBRID SIGNAL TRANSDUCTION HISTIDINE KINASE C"/>
    <property type="match status" value="1"/>
</dbReference>
<dbReference type="Gene3D" id="2.10.70.100">
    <property type="match status" value="1"/>
</dbReference>
<evidence type="ECO:0000256" key="7">
    <source>
        <dbReference type="PROSITE-ProRule" id="PRU00169"/>
    </source>
</evidence>
<dbReference type="Gene3D" id="3.40.50.2300">
    <property type="match status" value="1"/>
</dbReference>